<keyword evidence="4" id="KW-0808">Transferase</keyword>
<dbReference type="PANTHER" id="PTHR30606">
    <property type="entry name" value="LIPID A BIOSYNTHESIS LAUROYL ACYLTRANSFERASE"/>
    <property type="match status" value="1"/>
</dbReference>
<dbReference type="RefSeq" id="WP_227569037.1">
    <property type="nucleotide sequence ID" value="NZ_CP101988.1"/>
</dbReference>
<keyword evidence="5" id="KW-0472">Membrane</keyword>
<accession>A0ABY5L828</accession>
<evidence type="ECO:0000256" key="1">
    <source>
        <dbReference type="ARBA" id="ARBA00004533"/>
    </source>
</evidence>
<gene>
    <name evidence="7" type="ORF">NP064_07700</name>
</gene>
<evidence type="ECO:0000313" key="7">
    <source>
        <dbReference type="EMBL" id="UUI76748.1"/>
    </source>
</evidence>
<dbReference type="Proteomes" id="UP001316189">
    <property type="component" value="Chromosome"/>
</dbReference>
<dbReference type="Pfam" id="PF03279">
    <property type="entry name" value="Lip_A_acyltrans"/>
    <property type="match status" value="1"/>
</dbReference>
<keyword evidence="2" id="KW-1003">Cell membrane</keyword>
<proteinExistence type="predicted"/>
<dbReference type="GO" id="GO:0016746">
    <property type="term" value="F:acyltransferase activity"/>
    <property type="evidence" value="ECO:0007669"/>
    <property type="project" value="UniProtKB-KW"/>
</dbReference>
<organism evidence="7 8">
    <name type="scientific">Cellulomonas chengniuliangii</name>
    <dbReference type="NCBI Taxonomy" id="2968084"/>
    <lineage>
        <taxon>Bacteria</taxon>
        <taxon>Bacillati</taxon>
        <taxon>Actinomycetota</taxon>
        <taxon>Actinomycetes</taxon>
        <taxon>Micrococcales</taxon>
        <taxon>Cellulomonadaceae</taxon>
        <taxon>Cellulomonas</taxon>
    </lineage>
</organism>
<evidence type="ECO:0000256" key="2">
    <source>
        <dbReference type="ARBA" id="ARBA00022475"/>
    </source>
</evidence>
<keyword evidence="3" id="KW-0997">Cell inner membrane</keyword>
<dbReference type="PANTHER" id="PTHR30606:SF10">
    <property type="entry name" value="PHOSPHATIDYLINOSITOL MANNOSIDE ACYLTRANSFERASE"/>
    <property type="match status" value="1"/>
</dbReference>
<reference evidence="7 8" key="1">
    <citation type="submission" date="2022-07" db="EMBL/GenBank/DDBJ databases">
        <title>Novel species in genus cellulomonas.</title>
        <authorList>
            <person name="Ye L."/>
        </authorList>
    </citation>
    <scope>NUCLEOTIDE SEQUENCE [LARGE SCALE GENOMIC DNA]</scope>
    <source>
        <strain evidence="8">zg-Y338</strain>
    </source>
</reference>
<name>A0ABY5L828_9CELL</name>
<evidence type="ECO:0000313" key="8">
    <source>
        <dbReference type="Proteomes" id="UP001316189"/>
    </source>
</evidence>
<keyword evidence="6 7" id="KW-0012">Acyltransferase</keyword>
<evidence type="ECO:0000256" key="4">
    <source>
        <dbReference type="ARBA" id="ARBA00022679"/>
    </source>
</evidence>
<dbReference type="NCBIfam" id="NF005919">
    <property type="entry name" value="PRK07920.1"/>
    <property type="match status" value="1"/>
</dbReference>
<keyword evidence="8" id="KW-1185">Reference proteome</keyword>
<dbReference type="InterPro" id="IPR004960">
    <property type="entry name" value="LipA_acyltrans"/>
</dbReference>
<evidence type="ECO:0000256" key="5">
    <source>
        <dbReference type="ARBA" id="ARBA00023136"/>
    </source>
</evidence>
<protein>
    <submittedName>
        <fullName evidence="7">Phosphatidylinositol mannoside acyltransferase</fullName>
    </submittedName>
</protein>
<dbReference type="CDD" id="cd07984">
    <property type="entry name" value="LPLAT_LABLAT-like"/>
    <property type="match status" value="1"/>
</dbReference>
<dbReference type="EMBL" id="CP101988">
    <property type="protein sequence ID" value="UUI76748.1"/>
    <property type="molecule type" value="Genomic_DNA"/>
</dbReference>
<evidence type="ECO:0000256" key="6">
    <source>
        <dbReference type="ARBA" id="ARBA00023315"/>
    </source>
</evidence>
<comment type="subcellular location">
    <subcellularLocation>
        <location evidence="1">Cell inner membrane</location>
    </subcellularLocation>
</comment>
<evidence type="ECO:0000256" key="3">
    <source>
        <dbReference type="ARBA" id="ARBA00022519"/>
    </source>
</evidence>
<sequence>MRDVTAPLITWCWRTAGKAPEGLLRVASAVGADAVWLLHGAGVRRLESNLRRVRPHASPRELRRLSRAGMRSYFRYFAEAFSLSRVTPEQVAARVRPVGMEPIERELDADRPVVLALGHMGNWDLAGAWGTVRLGPVTTVAERLQPEELFQEFMDFRRGLGLTIIPLDADGGVFRQLLRAARGQRAIIPLLADRDLSARGGVEVDLFGERARVAAGPASLAIATGAPLAAVTVSYERLRGERRRAAASPWGIVVEFHPVAPVPAQGSSAEKVAAMTQAWVDQLADGIARAPQDWHMLQRVFVSDLDPERYAATQAADSAARASTQDPA</sequence>